<reference evidence="1" key="1">
    <citation type="submission" date="2022-10" db="EMBL/GenBank/DDBJ databases">
        <title>Two novel species of Flavobacterium.</title>
        <authorList>
            <person name="Liu Q."/>
            <person name="Xin Y.-H."/>
        </authorList>
    </citation>
    <scope>NUCLEOTIDE SEQUENCE</scope>
    <source>
        <strain evidence="1">LS1R49</strain>
    </source>
</reference>
<keyword evidence="2" id="KW-1185">Reference proteome</keyword>
<gene>
    <name evidence="1" type="ORF">OIU83_10745</name>
</gene>
<protein>
    <submittedName>
        <fullName evidence="1">Uncharacterized protein</fullName>
    </submittedName>
</protein>
<dbReference type="AlphaFoldDB" id="A0A9X2ZBT9"/>
<dbReference type="RefSeq" id="WP_264206258.1">
    <property type="nucleotide sequence ID" value="NZ_JAOZEW010000010.1"/>
</dbReference>
<dbReference type="EMBL" id="JAOZEW010000010">
    <property type="protein sequence ID" value="MCV9928134.1"/>
    <property type="molecule type" value="Genomic_DNA"/>
</dbReference>
<sequence>MTISQIEAKIQELESWLIDNPHNPQRGLIESDLKKLKTHLEQKDYE</sequence>
<accession>A0A9X2ZBT9</accession>
<name>A0A9X2ZBT9_9FLAO</name>
<comment type="caution">
    <text evidence="1">The sequence shown here is derived from an EMBL/GenBank/DDBJ whole genome shotgun (WGS) entry which is preliminary data.</text>
</comment>
<dbReference type="Proteomes" id="UP001151079">
    <property type="component" value="Unassembled WGS sequence"/>
</dbReference>
<evidence type="ECO:0000313" key="2">
    <source>
        <dbReference type="Proteomes" id="UP001151079"/>
    </source>
</evidence>
<evidence type="ECO:0000313" key="1">
    <source>
        <dbReference type="EMBL" id="MCV9928134.1"/>
    </source>
</evidence>
<proteinExistence type="predicted"/>
<organism evidence="1 2">
    <name type="scientific">Flavobacterium shii</name>
    <dbReference type="NCBI Taxonomy" id="2987687"/>
    <lineage>
        <taxon>Bacteria</taxon>
        <taxon>Pseudomonadati</taxon>
        <taxon>Bacteroidota</taxon>
        <taxon>Flavobacteriia</taxon>
        <taxon>Flavobacteriales</taxon>
        <taxon>Flavobacteriaceae</taxon>
        <taxon>Flavobacterium</taxon>
    </lineage>
</organism>